<sequence length="390" mass="43275">MSTVPYELIAAIVDELEDDRASLRSCSLVGRLFCSPSQRHLFRSMWLHRENWPFYTAFEQTLQQGSIIPSGKIKRVSSLLSESPHLATYVRDLTIDLPDSADEDMPLARVLDAVANLERFVLSGLVVRWGDLSLPLSSAILDALARPTLERLHLVSVRDVPASALLGVLSSVKVLSLPHSTFGEEDTPAEDAPPPPASPLEHLILSAALTLQPILSPRAPKLLKVRRLHMQLEEIGTSHCQRLFSMVCRTLTNFELDSEGVLFNPQLPNLPQLQSITLHISWGLLRRIPPGFANTLAGLPTVPLTVIFSIESRLSEGPWIGSDTVLDEDYSLKALHCQLVFVNPTHASLLALRNTAFEEFCIAVRAALPKVPIEFSRVDDEGWPYTRRLP</sequence>
<dbReference type="AlphaFoldDB" id="A0AAD7MZ94"/>
<name>A0AAD7MZ94_9AGAR</name>
<keyword evidence="2" id="KW-1185">Reference proteome</keyword>
<proteinExistence type="predicted"/>
<evidence type="ECO:0000313" key="1">
    <source>
        <dbReference type="EMBL" id="KAJ7738723.1"/>
    </source>
</evidence>
<gene>
    <name evidence="1" type="ORF">B0H16DRAFT_1569612</name>
</gene>
<protein>
    <recommendedName>
        <fullName evidence="3">F-box domain-containing protein</fullName>
    </recommendedName>
</protein>
<dbReference type="Proteomes" id="UP001215598">
    <property type="component" value="Unassembled WGS sequence"/>
</dbReference>
<dbReference type="EMBL" id="JARKIB010000110">
    <property type="protein sequence ID" value="KAJ7738723.1"/>
    <property type="molecule type" value="Genomic_DNA"/>
</dbReference>
<reference evidence="1" key="1">
    <citation type="submission" date="2023-03" db="EMBL/GenBank/DDBJ databases">
        <title>Massive genome expansion in bonnet fungi (Mycena s.s.) driven by repeated elements and novel gene families across ecological guilds.</title>
        <authorList>
            <consortium name="Lawrence Berkeley National Laboratory"/>
            <person name="Harder C.B."/>
            <person name="Miyauchi S."/>
            <person name="Viragh M."/>
            <person name="Kuo A."/>
            <person name="Thoen E."/>
            <person name="Andreopoulos B."/>
            <person name="Lu D."/>
            <person name="Skrede I."/>
            <person name="Drula E."/>
            <person name="Henrissat B."/>
            <person name="Morin E."/>
            <person name="Kohler A."/>
            <person name="Barry K."/>
            <person name="LaButti K."/>
            <person name="Morin E."/>
            <person name="Salamov A."/>
            <person name="Lipzen A."/>
            <person name="Mereny Z."/>
            <person name="Hegedus B."/>
            <person name="Baldrian P."/>
            <person name="Stursova M."/>
            <person name="Weitz H."/>
            <person name="Taylor A."/>
            <person name="Grigoriev I.V."/>
            <person name="Nagy L.G."/>
            <person name="Martin F."/>
            <person name="Kauserud H."/>
        </authorList>
    </citation>
    <scope>NUCLEOTIDE SEQUENCE</scope>
    <source>
        <strain evidence="1">CBHHK182m</strain>
    </source>
</reference>
<accession>A0AAD7MZ94</accession>
<evidence type="ECO:0008006" key="3">
    <source>
        <dbReference type="Google" id="ProtNLM"/>
    </source>
</evidence>
<organism evidence="1 2">
    <name type="scientific">Mycena metata</name>
    <dbReference type="NCBI Taxonomy" id="1033252"/>
    <lineage>
        <taxon>Eukaryota</taxon>
        <taxon>Fungi</taxon>
        <taxon>Dikarya</taxon>
        <taxon>Basidiomycota</taxon>
        <taxon>Agaricomycotina</taxon>
        <taxon>Agaricomycetes</taxon>
        <taxon>Agaricomycetidae</taxon>
        <taxon>Agaricales</taxon>
        <taxon>Marasmiineae</taxon>
        <taxon>Mycenaceae</taxon>
        <taxon>Mycena</taxon>
    </lineage>
</organism>
<evidence type="ECO:0000313" key="2">
    <source>
        <dbReference type="Proteomes" id="UP001215598"/>
    </source>
</evidence>
<comment type="caution">
    <text evidence="1">The sequence shown here is derived from an EMBL/GenBank/DDBJ whole genome shotgun (WGS) entry which is preliminary data.</text>
</comment>